<dbReference type="PANTHER" id="PTHR24543:SF291">
    <property type="entry name" value="SMOKE ALARM, ISOFORM D"/>
    <property type="match status" value="1"/>
</dbReference>
<sequence length="584" mass="66242">MSWRVRQESQGCQSENMPKTRHSQHEVSLQRLDGLTSAYSGQQSNALGLESKDIPDDYITASSTATDSSTNFARLNCKRGAWCSSLTAVNPYLQVDLGSLHDVTGVATQGVGNTGADRFVKVYKLQFSVDGDKWEYYQEGKTYNQELQGNKDSKTVVKRNLVKPVCARFVRFYPVSWYGKPCMRVEVYGAHAKKATYETNVKISDVHGNGVNGSPVLQFSIQLFGENGYTSKLPLEIEATDVNKQEMDFERKIMAANIGWIKHLKLSYDVGSESESQTSSPTLIQKFKRLSSSSSSNGDFANGESGFFVDDITIDVKETGQHFTFTCKQWLLQRQTAFSPGHHRRSRMLSEDKHLIENEDFEHLLRQEAESTDHWKTLKREIGIHSFRREPTPTESTPLTKTTFAIDGIPYNDAVRLFTDWSLRVRWDQTFRTVVVLQEDIDSKVVYCCLKMPILYRPWEIVLSCADRPFSTPEPHHVISWCSTEHSSVAESDKSTLGRIHVRLSGMVIRPIGDGMTSCKVTLLTRMRTGHHSTPRPVKNSYLNGNPTQWLNQLKEYYLEHGLNETKENGIDEVFETEKLLTGN</sequence>
<dbReference type="SUPFAM" id="SSF49723">
    <property type="entry name" value="Lipase/lipooxygenase domain (PLAT/LH2 domain)"/>
    <property type="match status" value="1"/>
</dbReference>
<dbReference type="PANTHER" id="PTHR24543">
    <property type="entry name" value="MULTICOPPER OXIDASE-RELATED"/>
    <property type="match status" value="1"/>
</dbReference>
<evidence type="ECO:0000313" key="8">
    <source>
        <dbReference type="Proteomes" id="UP000887567"/>
    </source>
</evidence>
<dbReference type="InterPro" id="IPR000421">
    <property type="entry name" value="FA58C"/>
</dbReference>
<accession>A0A913YCB1</accession>
<dbReference type="PROSITE" id="PS01285">
    <property type="entry name" value="FA58C_1"/>
    <property type="match status" value="1"/>
</dbReference>
<dbReference type="Gene3D" id="2.60.120.260">
    <property type="entry name" value="Galactose-binding domain-like"/>
    <property type="match status" value="1"/>
</dbReference>
<dbReference type="CDD" id="cd00177">
    <property type="entry name" value="START"/>
    <property type="match status" value="1"/>
</dbReference>
<dbReference type="SMART" id="SM00231">
    <property type="entry name" value="FA58C"/>
    <property type="match status" value="1"/>
</dbReference>
<dbReference type="RefSeq" id="XP_028512694.1">
    <property type="nucleotide sequence ID" value="XM_028656893.1"/>
</dbReference>
<dbReference type="SUPFAM" id="SSF49785">
    <property type="entry name" value="Galactose-binding domain-like"/>
    <property type="match status" value="1"/>
</dbReference>
<dbReference type="Proteomes" id="UP000887567">
    <property type="component" value="Unplaced"/>
</dbReference>
<evidence type="ECO:0000256" key="2">
    <source>
        <dbReference type="PROSITE-ProRule" id="PRU00152"/>
    </source>
</evidence>
<dbReference type="Pfam" id="PF00754">
    <property type="entry name" value="F5_F8_type_C"/>
    <property type="match status" value="1"/>
</dbReference>
<dbReference type="InterPro" id="IPR008979">
    <property type="entry name" value="Galactose-bd-like_sf"/>
</dbReference>
<organism evidence="7 8">
    <name type="scientific">Exaiptasia diaphana</name>
    <name type="common">Tropical sea anemone</name>
    <name type="synonym">Aiptasia pulchella</name>
    <dbReference type="NCBI Taxonomy" id="2652724"/>
    <lineage>
        <taxon>Eukaryota</taxon>
        <taxon>Metazoa</taxon>
        <taxon>Cnidaria</taxon>
        <taxon>Anthozoa</taxon>
        <taxon>Hexacorallia</taxon>
        <taxon>Actiniaria</taxon>
        <taxon>Aiptasiidae</taxon>
        <taxon>Exaiptasia</taxon>
    </lineage>
</organism>
<dbReference type="InterPro" id="IPR023393">
    <property type="entry name" value="START-like_dom_sf"/>
</dbReference>
<dbReference type="InterPro" id="IPR002913">
    <property type="entry name" value="START_lipid-bd_dom"/>
</dbReference>
<dbReference type="OrthoDB" id="6071166at2759"/>
<protein>
    <submittedName>
        <fullName evidence="7">Uncharacterized protein</fullName>
    </submittedName>
</protein>
<dbReference type="EnsemblMetazoa" id="XM_028656893.1">
    <property type="protein sequence ID" value="XP_028512694.1"/>
    <property type="gene ID" value="LOC110231793"/>
</dbReference>
<keyword evidence="1" id="KW-1015">Disulfide bond</keyword>
<dbReference type="FunFam" id="2.60.120.260:FF:000002">
    <property type="entry name" value="Coagulation factor VIII"/>
    <property type="match status" value="1"/>
</dbReference>
<dbReference type="Pfam" id="PF01852">
    <property type="entry name" value="START"/>
    <property type="match status" value="1"/>
</dbReference>
<feature type="domain" description="START" evidence="6">
    <location>
        <begin position="356"/>
        <end position="563"/>
    </location>
</feature>
<dbReference type="GO" id="GO:0008289">
    <property type="term" value="F:lipid binding"/>
    <property type="evidence" value="ECO:0007669"/>
    <property type="project" value="InterPro"/>
</dbReference>
<evidence type="ECO:0000259" key="5">
    <source>
        <dbReference type="PROSITE" id="PS50095"/>
    </source>
</evidence>
<comment type="caution">
    <text evidence="2">Lacks conserved residue(s) required for the propagation of feature annotation.</text>
</comment>
<dbReference type="PROSITE" id="PS50095">
    <property type="entry name" value="PLAT"/>
    <property type="match status" value="1"/>
</dbReference>
<dbReference type="InterPro" id="IPR001024">
    <property type="entry name" value="PLAT/LH2_dom"/>
</dbReference>
<feature type="region of interest" description="Disordered" evidence="3">
    <location>
        <begin position="1"/>
        <end position="27"/>
    </location>
</feature>
<feature type="compositionally biased region" description="Polar residues" evidence="3">
    <location>
        <begin position="8"/>
        <end position="17"/>
    </location>
</feature>
<evidence type="ECO:0000259" key="4">
    <source>
        <dbReference type="PROSITE" id="PS50022"/>
    </source>
</evidence>
<dbReference type="InterPro" id="IPR036392">
    <property type="entry name" value="PLAT/LH2_dom_sf"/>
</dbReference>
<evidence type="ECO:0000256" key="1">
    <source>
        <dbReference type="ARBA" id="ARBA00023157"/>
    </source>
</evidence>
<dbReference type="GeneID" id="110231793"/>
<dbReference type="Gene3D" id="2.60.60.20">
    <property type="entry name" value="PLAT/LH2 domain"/>
    <property type="match status" value="1"/>
</dbReference>
<dbReference type="Gene3D" id="3.30.530.20">
    <property type="match status" value="1"/>
</dbReference>
<proteinExistence type="predicted"/>
<reference evidence="7" key="1">
    <citation type="submission" date="2022-11" db="UniProtKB">
        <authorList>
            <consortium name="EnsemblMetazoa"/>
        </authorList>
    </citation>
    <scope>IDENTIFICATION</scope>
</reference>
<evidence type="ECO:0000313" key="7">
    <source>
        <dbReference type="EnsemblMetazoa" id="XP_028512694.1"/>
    </source>
</evidence>
<dbReference type="PROSITE" id="PS50022">
    <property type="entry name" value="FA58C_3"/>
    <property type="match status" value="1"/>
</dbReference>
<evidence type="ECO:0000256" key="3">
    <source>
        <dbReference type="SAM" id="MobiDB-lite"/>
    </source>
</evidence>
<keyword evidence="8" id="KW-1185">Reference proteome</keyword>
<name>A0A913YCB1_EXADI</name>
<dbReference type="SUPFAM" id="SSF55961">
    <property type="entry name" value="Bet v1-like"/>
    <property type="match status" value="1"/>
</dbReference>
<evidence type="ECO:0000259" key="6">
    <source>
        <dbReference type="PROSITE" id="PS50848"/>
    </source>
</evidence>
<dbReference type="AlphaFoldDB" id="A0A913YCB1"/>
<feature type="domain" description="PLAT" evidence="5">
    <location>
        <begin position="195"/>
        <end position="345"/>
    </location>
</feature>
<dbReference type="PROSITE" id="PS50848">
    <property type="entry name" value="START"/>
    <property type="match status" value="1"/>
</dbReference>
<feature type="domain" description="F5/8 type C" evidence="4">
    <location>
        <begin position="42"/>
        <end position="190"/>
    </location>
</feature>
<dbReference type="CDD" id="cd00057">
    <property type="entry name" value="FA58C"/>
    <property type="match status" value="1"/>
</dbReference>